<organism evidence="2">
    <name type="scientific">marine sediment metagenome</name>
    <dbReference type="NCBI Taxonomy" id="412755"/>
    <lineage>
        <taxon>unclassified sequences</taxon>
        <taxon>metagenomes</taxon>
        <taxon>ecological metagenomes</taxon>
    </lineage>
</organism>
<dbReference type="GO" id="GO:0005975">
    <property type="term" value="P:carbohydrate metabolic process"/>
    <property type="evidence" value="ECO:0007669"/>
    <property type="project" value="InterPro"/>
</dbReference>
<dbReference type="EMBL" id="BARW01007880">
    <property type="protein sequence ID" value="GAI77472.1"/>
    <property type="molecule type" value="Genomic_DNA"/>
</dbReference>
<sequence length="379" mass="43057">DIFEVRGWERDKRGEVSLPEVENSKVVLSYYGLDKVRRRTEIIFELPPSKVEVEPGHAYPPSTRRMSALLPETYEAAPRIISRPPCAKVSWDLTLKPRTPLDITFSIQPSEGEGIHRVDSFDDVLTKMRDSYHEWRRGCAMLETNNELFNRLLERSVLDLRLLIEDTPQGLVPTAGIPWFACVFGRDSLITSLQTLMLNPQIATGTLRFLAKCQGTKVDPWYDEEPGKIVHEIRKGEMAKSGEIPHSAYYGSVDATPLFLMLFTETMRWLDDDELFQEILPAAKRALEWMENYGDLDGDGYVEYLSRSSGGIRNQGWKDSRGSLTYPDGTPVESTVALVEVQGYAYRALSDMAELLRRKGDAEIADRLAEKASNLKRNF</sequence>
<dbReference type="Pfam" id="PF14742">
    <property type="entry name" value="GDE_N_bis"/>
    <property type="match status" value="1"/>
</dbReference>
<dbReference type="SUPFAM" id="SSF48208">
    <property type="entry name" value="Six-hairpin glycosidases"/>
    <property type="match status" value="1"/>
</dbReference>
<reference evidence="2" key="1">
    <citation type="journal article" date="2014" name="Front. Microbiol.">
        <title>High frequency of phylogenetically diverse reductive dehalogenase-homologous genes in deep subseafloor sedimentary metagenomes.</title>
        <authorList>
            <person name="Kawai M."/>
            <person name="Futagami T."/>
            <person name="Toyoda A."/>
            <person name="Takaki Y."/>
            <person name="Nishi S."/>
            <person name="Hori S."/>
            <person name="Arai W."/>
            <person name="Tsubouchi T."/>
            <person name="Morono Y."/>
            <person name="Uchiyama I."/>
            <person name="Ito T."/>
            <person name="Fujiyama A."/>
            <person name="Inagaki F."/>
            <person name="Takami H."/>
        </authorList>
    </citation>
    <scope>NUCLEOTIDE SEQUENCE</scope>
    <source>
        <strain evidence="2">Expedition CK06-06</strain>
    </source>
</reference>
<feature type="domain" description="Putative glycogen debranching enzyme N-terminal" evidence="1">
    <location>
        <begin position="1"/>
        <end position="51"/>
    </location>
</feature>
<gene>
    <name evidence="2" type="ORF">S12H4_16306</name>
</gene>
<proteinExistence type="predicted"/>
<dbReference type="InterPro" id="IPR008928">
    <property type="entry name" value="6-hairpin_glycosidase_sf"/>
</dbReference>
<feature type="non-terminal residue" evidence="2">
    <location>
        <position position="379"/>
    </location>
</feature>
<evidence type="ECO:0000259" key="1">
    <source>
        <dbReference type="Pfam" id="PF14742"/>
    </source>
</evidence>
<comment type="caution">
    <text evidence="2">The sequence shown here is derived from an EMBL/GenBank/DDBJ whole genome shotgun (WGS) entry which is preliminary data.</text>
</comment>
<dbReference type="InterPro" id="IPR012341">
    <property type="entry name" value="6hp_glycosidase-like_sf"/>
</dbReference>
<protein>
    <recommendedName>
        <fullName evidence="1">Putative glycogen debranching enzyme N-terminal domain-containing protein</fullName>
    </recommendedName>
</protein>
<evidence type="ECO:0000313" key="2">
    <source>
        <dbReference type="EMBL" id="GAI77472.1"/>
    </source>
</evidence>
<dbReference type="InterPro" id="IPR032856">
    <property type="entry name" value="GDE_N_bis"/>
</dbReference>
<dbReference type="Gene3D" id="1.50.10.10">
    <property type="match status" value="1"/>
</dbReference>
<name>X1R9T5_9ZZZZ</name>
<feature type="non-terminal residue" evidence="2">
    <location>
        <position position="1"/>
    </location>
</feature>
<accession>X1R9T5</accession>
<dbReference type="AlphaFoldDB" id="X1R9T5"/>